<evidence type="ECO:0000313" key="2">
    <source>
        <dbReference type="EMBL" id="ELY32692.1"/>
    </source>
</evidence>
<reference evidence="2 4" key="3">
    <citation type="journal article" date="2014" name="PLoS Genet.">
        <title>Phylogenetically driven sequencing of extremely halophilic archaea reveals strategies for static and dynamic osmo-response.</title>
        <authorList>
            <person name="Becker E.A."/>
            <person name="Seitzer P.M."/>
            <person name="Tritt A."/>
            <person name="Larsen D."/>
            <person name="Krusor M."/>
            <person name="Yao A.I."/>
            <person name="Wu D."/>
            <person name="Madern D."/>
            <person name="Eisen J.A."/>
            <person name="Darling A.E."/>
            <person name="Facciotti M.T."/>
        </authorList>
    </citation>
    <scope>NUCLEOTIDE SEQUENCE [LARGE SCALE GENOMIC DNA]</scope>
    <source>
        <strain evidence="4">ATCC 43099 / DSM 3394 / CCM 3739 / CIP 104546 / IAM 13178 / JCM 8861 / NBRC 102185 / NCIMB 2190 / MS3</strain>
        <strain evidence="2">MS-3</strain>
    </source>
</reference>
<dbReference type="PROSITE" id="PS51257">
    <property type="entry name" value="PROKAR_LIPOPROTEIN"/>
    <property type="match status" value="1"/>
</dbReference>
<dbReference type="EMBL" id="CP001933">
    <property type="protein sequence ID" value="ADD07310.1"/>
    <property type="molecule type" value="Genomic_DNA"/>
</dbReference>
<evidence type="ECO:0000313" key="1">
    <source>
        <dbReference type="EMBL" id="ADD07310.1"/>
    </source>
</evidence>
<reference evidence="1 3" key="2">
    <citation type="journal article" date="2012" name="BMC Genomics">
        <title>A comparative genomics perspective on the genetic content of the alkaliphilic haloarchaeon Natrialba magadii ATCC 43099T.</title>
        <authorList>
            <person name="Siddaramappa S."/>
            <person name="Challacombe J.F."/>
            <person name="Decastro R.E."/>
            <person name="Pfeiffer F."/>
            <person name="Sastre D.E."/>
            <person name="Gimenez M.I."/>
            <person name="Paggi R.A."/>
            <person name="Detter J.C."/>
            <person name="Davenport K.W."/>
            <person name="Goodwin L.A."/>
            <person name="Kyrpides N."/>
            <person name="Tapia R."/>
            <person name="Pitluck S."/>
            <person name="Lucas S."/>
            <person name="Woyke T."/>
            <person name="Maupin-Furlow J.A."/>
        </authorList>
    </citation>
    <scope>NUCLEOTIDE SEQUENCE [LARGE SCALE GENOMIC DNA]</scope>
    <source>
        <strain evidence="1">ATCC 43099</strain>
        <strain evidence="3">ATCC 43099 / DSM 3394 / CCM 3739 / CIP 104546 / IAM 13178 / JCM 8861 / NBRC 102185 / NCIMB 2190 / MS3</strain>
    </source>
</reference>
<dbReference type="Proteomes" id="UP000011543">
    <property type="component" value="Unassembled WGS sequence"/>
</dbReference>
<keyword evidence="3" id="KW-1185">Reference proteome</keyword>
<organism evidence="1 3">
    <name type="scientific">Natrialba magadii (strain ATCC 43099 / DSM 3394 / CCM 3739 / CIP 104546 / IAM 13178 / JCM 8861 / NBRC 102185 / NCIMB 2190 / MS3)</name>
    <name type="common">Natronobacterium magadii</name>
    <dbReference type="NCBI Taxonomy" id="547559"/>
    <lineage>
        <taxon>Archaea</taxon>
        <taxon>Methanobacteriati</taxon>
        <taxon>Methanobacteriota</taxon>
        <taxon>Stenosarchaea group</taxon>
        <taxon>Halobacteria</taxon>
        <taxon>Halobacteriales</taxon>
        <taxon>Natrialbaceae</taxon>
        <taxon>Natrialba</taxon>
    </lineage>
</organism>
<sequence>MHRRVYLSTLSAAGIGSLSGCLDILATDSESEDQNPPSEYVFYLRNPSSTPRSFHIEIDESPFSTTESDYEIIFEESIELSAETISQRYEIADGHPSLVHLSVDSESRLTQPWPVGTQGFAASGVTIEHDPTADIAFVVAPR</sequence>
<accession>D3T151</accession>
<reference evidence="3" key="1">
    <citation type="submission" date="2010-02" db="EMBL/GenBank/DDBJ databases">
        <title>Complete sequence of plasmid 1 of Natrialba magadii ATCC 43099.</title>
        <authorList>
            <consortium name="US DOE Joint Genome Institute"/>
            <person name="Lucas S."/>
            <person name="Copeland A."/>
            <person name="Lapidus A."/>
            <person name="Cheng J.-F."/>
            <person name="Bruce D."/>
            <person name="Goodwin L."/>
            <person name="Pitluck S."/>
            <person name="Davenport K."/>
            <person name="Saunders E."/>
            <person name="Detter J.C."/>
            <person name="Han C."/>
            <person name="Tapia R."/>
            <person name="Land M."/>
            <person name="Hauser L."/>
            <person name="Kyrpides N."/>
            <person name="Mikhailova N."/>
            <person name="De Castro R.E."/>
            <person name="Maupin-Furlow J.A."/>
            <person name="Woyke T."/>
        </authorList>
    </citation>
    <scope>NUCLEOTIDE SEQUENCE [LARGE SCALE GENOMIC DNA]</scope>
    <source>
        <strain evidence="3">ATCC 43099 / DSM 3394 / CCM 3739 / CIP 104546 / IAM 13178 / JCM 8861 / NBRC 102185 / NCIMB 2190 / MS3</strain>
        <plasmid evidence="3">pNMAG01</plasmid>
    </source>
</reference>
<keyword evidence="1" id="KW-0614">Plasmid</keyword>
<geneLocation type="plasmid" evidence="1 3">
    <name>pNMAG01</name>
</geneLocation>
<evidence type="ECO:0000313" key="3">
    <source>
        <dbReference type="Proteomes" id="UP000001879"/>
    </source>
</evidence>
<dbReference type="KEGG" id="nmg:Nmag_3769"/>
<gene>
    <name evidence="1" type="ordered locus">Nmag_3769</name>
    <name evidence="2" type="ORF">C500_03544</name>
</gene>
<dbReference type="EMBL" id="AOHS01000013">
    <property type="protein sequence ID" value="ELY32692.1"/>
    <property type="molecule type" value="Genomic_DNA"/>
</dbReference>
<proteinExistence type="predicted"/>
<evidence type="ECO:0000313" key="4">
    <source>
        <dbReference type="Proteomes" id="UP000011543"/>
    </source>
</evidence>
<name>D3T151_NATMM</name>
<protein>
    <submittedName>
        <fullName evidence="1">Uncharacterized protein</fullName>
    </submittedName>
</protein>
<dbReference type="Proteomes" id="UP000001879">
    <property type="component" value="Plasmid pNMAG01"/>
</dbReference>
<reference evidence="1" key="4">
    <citation type="submission" date="2016-09" db="EMBL/GenBank/DDBJ databases">
        <authorList>
            <person name="Pfeiffer F."/>
        </authorList>
    </citation>
    <scope>NUCLEOTIDE SEQUENCE</scope>
    <source>
        <strain evidence="1">ATCC 43099</strain>
        <plasmid evidence="1">pNMAG01</plasmid>
    </source>
</reference>
<dbReference type="AlphaFoldDB" id="D3T151"/>
<dbReference type="HOGENOM" id="CLU_1811503_0_0_2"/>